<proteinExistence type="predicted"/>
<evidence type="ECO:0000313" key="1">
    <source>
        <dbReference type="EMBL" id="RAJ76567.1"/>
    </source>
</evidence>
<dbReference type="Proteomes" id="UP000249819">
    <property type="component" value="Unassembled WGS sequence"/>
</dbReference>
<protein>
    <submittedName>
        <fullName evidence="1">Uncharacterized protein</fullName>
    </submittedName>
</protein>
<dbReference type="RefSeq" id="WP_146616277.1">
    <property type="nucleotide sequence ID" value="NZ_QLMA01000008.1"/>
</dbReference>
<sequence>MNRKILWASVIVLMQVSRLTIDLHQINTLAIPNEQTKKEFNLYNEESLSLACLSSESCLEADSARTIYYNLYGSEIKRTTGEQHTNILLLTHSRNGDHCLEKGYYLVDPGMDLIDSIRKAYQESDKGQREYFFAVGHGGWISPVLSGDHEYIPAALIADVRNQLRERNDSILLAIHTHPLLKDEFDQVMRPGNAFPSRADTIKKLGRFEFILGYVYDAPRMEPNSVMNTGQVGTYRPLIGIYSGGETIDTISLRDLEKLIGKLNAKNNRVSRK</sequence>
<evidence type="ECO:0000313" key="2">
    <source>
        <dbReference type="Proteomes" id="UP000249819"/>
    </source>
</evidence>
<dbReference type="AlphaFoldDB" id="A0A327VQD7"/>
<accession>A0A327VQD7</accession>
<dbReference type="EMBL" id="QLMA01000008">
    <property type="protein sequence ID" value="RAJ76567.1"/>
    <property type="molecule type" value="Genomic_DNA"/>
</dbReference>
<reference evidence="1 2" key="1">
    <citation type="submission" date="2018-06" db="EMBL/GenBank/DDBJ databases">
        <title>Genomic Encyclopedia of Archaeal and Bacterial Type Strains, Phase II (KMG-II): from individual species to whole genera.</title>
        <authorList>
            <person name="Goeker M."/>
        </authorList>
    </citation>
    <scope>NUCLEOTIDE SEQUENCE [LARGE SCALE GENOMIC DNA]</scope>
    <source>
        <strain evidence="1 2">DSM 29821</strain>
    </source>
</reference>
<name>A0A327VQD7_9BACT</name>
<comment type="caution">
    <text evidence="1">The sequence shown here is derived from an EMBL/GenBank/DDBJ whole genome shotgun (WGS) entry which is preliminary data.</text>
</comment>
<keyword evidence="2" id="KW-1185">Reference proteome</keyword>
<gene>
    <name evidence="1" type="ORF">CLV59_10886</name>
</gene>
<organism evidence="1 2">
    <name type="scientific">Chitinophaga dinghuensis</name>
    <dbReference type="NCBI Taxonomy" id="1539050"/>
    <lineage>
        <taxon>Bacteria</taxon>
        <taxon>Pseudomonadati</taxon>
        <taxon>Bacteroidota</taxon>
        <taxon>Chitinophagia</taxon>
        <taxon>Chitinophagales</taxon>
        <taxon>Chitinophagaceae</taxon>
        <taxon>Chitinophaga</taxon>
    </lineage>
</organism>